<proteinExistence type="predicted"/>
<reference evidence="1 2" key="1">
    <citation type="submission" date="2018-08" db="EMBL/GenBank/DDBJ databases">
        <title>Draft genome sequence of Rhodobacter sphaeroides FY.</title>
        <authorList>
            <person name="Rayyan A."/>
            <person name="Meyer T.E."/>
            <person name="Kyndt J.A."/>
        </authorList>
    </citation>
    <scope>NUCLEOTIDE SEQUENCE [LARGE SCALE GENOMIC DNA]</scope>
    <source>
        <strain evidence="1 2">FY</strain>
    </source>
</reference>
<protein>
    <submittedName>
        <fullName evidence="1">Uncharacterized protein</fullName>
    </submittedName>
</protein>
<accession>A0AAX1UP19</accession>
<comment type="caution">
    <text evidence="1">The sequence shown here is derived from an EMBL/GenBank/DDBJ whole genome shotgun (WGS) entry which is preliminary data.</text>
</comment>
<name>A0AAX1UP19_CERSP</name>
<dbReference type="Proteomes" id="UP000266305">
    <property type="component" value="Unassembled WGS sequence"/>
</dbReference>
<evidence type="ECO:0000313" key="1">
    <source>
        <dbReference type="EMBL" id="RHZ96504.1"/>
    </source>
</evidence>
<evidence type="ECO:0000313" key="2">
    <source>
        <dbReference type="Proteomes" id="UP000266305"/>
    </source>
</evidence>
<dbReference type="AlphaFoldDB" id="A0AAX1UP19"/>
<gene>
    <name evidence="1" type="ORF">D1114_07285</name>
</gene>
<organism evidence="1 2">
    <name type="scientific">Cereibacter sphaeroides</name>
    <name type="common">Rhodobacter sphaeroides</name>
    <dbReference type="NCBI Taxonomy" id="1063"/>
    <lineage>
        <taxon>Bacteria</taxon>
        <taxon>Pseudomonadati</taxon>
        <taxon>Pseudomonadota</taxon>
        <taxon>Alphaproteobacteria</taxon>
        <taxon>Rhodobacterales</taxon>
        <taxon>Paracoccaceae</taxon>
        <taxon>Cereibacter</taxon>
    </lineage>
</organism>
<dbReference type="EMBL" id="QWGP01000005">
    <property type="protein sequence ID" value="RHZ96504.1"/>
    <property type="molecule type" value="Genomic_DNA"/>
</dbReference>
<sequence>MSGIIMQGLSNDMAGLGRFNNHPDPATDFCIQVEKLTARLFDAQHGLSKPGTAPEDVTDVLRGIETAMEFVVGGDLSAVEAKAILRDLEAEATAHIAARNGGGR</sequence>
<dbReference type="RefSeq" id="WP_118999730.1">
    <property type="nucleotide sequence ID" value="NZ_QWGP01000005.1"/>
</dbReference>